<evidence type="ECO:0000313" key="6">
    <source>
        <dbReference type="Proteomes" id="UP000632774"/>
    </source>
</evidence>
<dbReference type="InterPro" id="IPR036388">
    <property type="entry name" value="WH-like_DNA-bd_sf"/>
</dbReference>
<dbReference type="SUPFAM" id="SSF46785">
    <property type="entry name" value="Winged helix' DNA-binding domain"/>
    <property type="match status" value="1"/>
</dbReference>
<dbReference type="PANTHER" id="PTHR42756">
    <property type="entry name" value="TRANSCRIPTIONAL REGULATOR, MARR"/>
    <property type="match status" value="1"/>
</dbReference>
<proteinExistence type="predicted"/>
<evidence type="ECO:0000256" key="1">
    <source>
        <dbReference type="ARBA" id="ARBA00023015"/>
    </source>
</evidence>
<reference evidence="5 6" key="1">
    <citation type="submission" date="2020-10" db="EMBL/GenBank/DDBJ databases">
        <title>Mucilaginibacter mali sp. nov., isolated from rhizosphere soil of apple orchard.</title>
        <authorList>
            <person name="Lee J.-S."/>
            <person name="Kim H.S."/>
            <person name="Kim J.-S."/>
        </authorList>
    </citation>
    <scope>NUCLEOTIDE SEQUENCE [LARGE SCALE GENOMIC DNA]</scope>
    <source>
        <strain evidence="5 6">KCTC 23157</strain>
    </source>
</reference>
<dbReference type="InterPro" id="IPR000835">
    <property type="entry name" value="HTH_MarR-typ"/>
</dbReference>
<keyword evidence="2 5" id="KW-0238">DNA-binding</keyword>
<keyword evidence="6" id="KW-1185">Reference proteome</keyword>
<dbReference type="RefSeq" id="WP_194104911.1">
    <property type="nucleotide sequence ID" value="NZ_JADFFM010000001.1"/>
</dbReference>
<dbReference type="SMART" id="SM00347">
    <property type="entry name" value="HTH_MARR"/>
    <property type="match status" value="1"/>
</dbReference>
<dbReference type="Gene3D" id="1.10.10.10">
    <property type="entry name" value="Winged helix-like DNA-binding domain superfamily/Winged helix DNA-binding domain"/>
    <property type="match status" value="1"/>
</dbReference>
<protein>
    <submittedName>
        <fullName evidence="5">Winged helix DNA-binding protein</fullName>
    </submittedName>
</protein>
<dbReference type="InterPro" id="IPR036390">
    <property type="entry name" value="WH_DNA-bd_sf"/>
</dbReference>
<gene>
    <name evidence="5" type="ORF">IRJ18_03980</name>
</gene>
<evidence type="ECO:0000313" key="5">
    <source>
        <dbReference type="EMBL" id="MBE9665507.1"/>
    </source>
</evidence>
<dbReference type="Proteomes" id="UP000632774">
    <property type="component" value="Unassembled WGS sequence"/>
</dbReference>
<accession>A0ABR9XDN7</accession>
<sequence>MVINQTVELVKRWGAYEAQHPDASIEDFCRHELAKGIKPENESVPESELRPDLNGQLVILLRRIGKFHIAYSNKALEGTGLDQMEEFGILVTIYNQKNPIKSEAIFNNIMELSSGSNMLIRMKKRGLVSEYADEQDKRVKRLKLTTKGEATLLKAKDLVLKVARMMVNELTDEDKRLCIQLLRPIDKRFTGLFLKQKNKPFEDIYHENIGQR</sequence>
<name>A0ABR9XDN7_9SPHI</name>
<feature type="domain" description="HTH marR-type" evidence="4">
    <location>
        <begin position="50"/>
        <end position="187"/>
    </location>
</feature>
<dbReference type="GO" id="GO:0003677">
    <property type="term" value="F:DNA binding"/>
    <property type="evidence" value="ECO:0007669"/>
    <property type="project" value="UniProtKB-KW"/>
</dbReference>
<dbReference type="PANTHER" id="PTHR42756:SF1">
    <property type="entry name" value="TRANSCRIPTIONAL REPRESSOR OF EMRAB OPERON"/>
    <property type="match status" value="1"/>
</dbReference>
<organism evidence="5 6">
    <name type="scientific">Mucilaginibacter boryungensis</name>
    <dbReference type="NCBI Taxonomy" id="768480"/>
    <lineage>
        <taxon>Bacteria</taxon>
        <taxon>Pseudomonadati</taxon>
        <taxon>Bacteroidota</taxon>
        <taxon>Sphingobacteriia</taxon>
        <taxon>Sphingobacteriales</taxon>
        <taxon>Sphingobacteriaceae</taxon>
        <taxon>Mucilaginibacter</taxon>
    </lineage>
</organism>
<dbReference type="PROSITE" id="PS50995">
    <property type="entry name" value="HTH_MARR_2"/>
    <property type="match status" value="1"/>
</dbReference>
<comment type="caution">
    <text evidence="5">The sequence shown here is derived from an EMBL/GenBank/DDBJ whole genome shotgun (WGS) entry which is preliminary data.</text>
</comment>
<dbReference type="EMBL" id="JADFFM010000001">
    <property type="protein sequence ID" value="MBE9665507.1"/>
    <property type="molecule type" value="Genomic_DNA"/>
</dbReference>
<evidence type="ECO:0000256" key="2">
    <source>
        <dbReference type="ARBA" id="ARBA00023125"/>
    </source>
</evidence>
<evidence type="ECO:0000259" key="4">
    <source>
        <dbReference type="PROSITE" id="PS50995"/>
    </source>
</evidence>
<evidence type="ECO:0000256" key="3">
    <source>
        <dbReference type="ARBA" id="ARBA00023163"/>
    </source>
</evidence>
<keyword evidence="3" id="KW-0804">Transcription</keyword>
<keyword evidence="1" id="KW-0805">Transcription regulation</keyword>